<reference evidence="1 2" key="1">
    <citation type="submission" date="2020-07" db="EMBL/GenBank/DDBJ databases">
        <title>The yeast mating-type switching endonuclease HO is a domesticated member of an unorthodox homing genetic element family.</title>
        <authorList>
            <person name="Coughlan A.Y."/>
            <person name="Lombardi L."/>
            <person name="Braun-Galleani S."/>
            <person name="Martos A.R."/>
            <person name="Galeote V."/>
            <person name="Bigey F."/>
            <person name="Dequin S."/>
            <person name="Byrne K.P."/>
            <person name="Wolfe K.H."/>
        </authorList>
    </citation>
    <scope>NUCLEOTIDE SEQUENCE [LARGE SCALE GENOMIC DNA]</scope>
    <source>
        <strain evidence="1 2">NRRL Y-6702</strain>
    </source>
</reference>
<dbReference type="AlphaFoldDB" id="A0A7H9B4Q3"/>
<dbReference type="InterPro" id="IPR035946">
    <property type="entry name" value="YML108W-like_sf"/>
</dbReference>
<dbReference type="KEGG" id="zmk:HG535_0F00370"/>
<evidence type="ECO:0000313" key="2">
    <source>
        <dbReference type="Proteomes" id="UP000509704"/>
    </source>
</evidence>
<dbReference type="InterPro" id="IPR015080">
    <property type="entry name" value="DUF1892"/>
</dbReference>
<keyword evidence="2" id="KW-1185">Reference proteome</keyword>
<dbReference type="SUPFAM" id="SSF89975">
    <property type="entry name" value="Hypothetical protein Yml108w"/>
    <property type="match status" value="1"/>
</dbReference>
<name>A0A7H9B4Q3_ZYGMR</name>
<organism evidence="1 2">
    <name type="scientific">Zygotorulaspora mrakii</name>
    <name type="common">Zygosaccharomyces mrakii</name>
    <dbReference type="NCBI Taxonomy" id="42260"/>
    <lineage>
        <taxon>Eukaryota</taxon>
        <taxon>Fungi</taxon>
        <taxon>Dikarya</taxon>
        <taxon>Ascomycota</taxon>
        <taxon>Saccharomycotina</taxon>
        <taxon>Saccharomycetes</taxon>
        <taxon>Saccharomycetales</taxon>
        <taxon>Saccharomycetaceae</taxon>
        <taxon>Zygotorulaspora</taxon>
    </lineage>
</organism>
<dbReference type="Gene3D" id="3.10.20.250">
    <property type="entry name" value="YML108W-like"/>
    <property type="match status" value="1"/>
</dbReference>
<protein>
    <submittedName>
        <fullName evidence="1">Uncharacterized protein</fullName>
    </submittedName>
</protein>
<dbReference type="OrthoDB" id="4035606at2759"/>
<evidence type="ECO:0000313" key="1">
    <source>
        <dbReference type="EMBL" id="QLG73527.1"/>
    </source>
</evidence>
<gene>
    <name evidence="1" type="ORF">HG535_0F00370</name>
</gene>
<dbReference type="Proteomes" id="UP000509704">
    <property type="component" value="Chromosome 6"/>
</dbReference>
<sequence length="109" mass="12925">MSSADTMYRMMILLEESINDEERKEQEELSGKEVKKTHEFVEELLMPFHIDELDILNVWFDKFDKEICIENEGHIKYEITSDGLIVLILDKELEALIERVKQFVEENSS</sequence>
<dbReference type="EMBL" id="CP058609">
    <property type="protein sequence ID" value="QLG73527.1"/>
    <property type="molecule type" value="Genomic_DNA"/>
</dbReference>
<accession>A0A7H9B4Q3</accession>
<dbReference type="GeneID" id="59237287"/>
<dbReference type="Pfam" id="PF08987">
    <property type="entry name" value="DUF1892"/>
    <property type="match status" value="1"/>
</dbReference>
<proteinExistence type="predicted"/>
<dbReference type="RefSeq" id="XP_037145254.1">
    <property type="nucleotide sequence ID" value="XM_037289359.1"/>
</dbReference>